<organism evidence="1 2">
    <name type="scientific">Chondrus crispus</name>
    <name type="common">Carrageen Irish moss</name>
    <name type="synonym">Polymorpha crispa</name>
    <dbReference type="NCBI Taxonomy" id="2769"/>
    <lineage>
        <taxon>Eukaryota</taxon>
        <taxon>Rhodophyta</taxon>
        <taxon>Florideophyceae</taxon>
        <taxon>Rhodymeniophycidae</taxon>
        <taxon>Gigartinales</taxon>
        <taxon>Gigartinaceae</taxon>
        <taxon>Chondrus</taxon>
    </lineage>
</organism>
<evidence type="ECO:0000313" key="1">
    <source>
        <dbReference type="EMBL" id="CDF35595.1"/>
    </source>
</evidence>
<keyword evidence="2" id="KW-1185">Reference proteome</keyword>
<dbReference type="EMBL" id="HG001736">
    <property type="protein sequence ID" value="CDF35595.1"/>
    <property type="molecule type" value="Genomic_DNA"/>
</dbReference>
<gene>
    <name evidence="1" type="ORF">CHC_T00004117001</name>
</gene>
<dbReference type="GeneID" id="17323130"/>
<reference evidence="2" key="1">
    <citation type="journal article" date="2013" name="Proc. Natl. Acad. Sci. U.S.A.">
        <title>Genome structure and metabolic features in the red seaweed Chondrus crispus shed light on evolution of the Archaeplastida.</title>
        <authorList>
            <person name="Collen J."/>
            <person name="Porcel B."/>
            <person name="Carre W."/>
            <person name="Ball S.G."/>
            <person name="Chaparro C."/>
            <person name="Tonon T."/>
            <person name="Barbeyron T."/>
            <person name="Michel G."/>
            <person name="Noel B."/>
            <person name="Valentin K."/>
            <person name="Elias M."/>
            <person name="Artiguenave F."/>
            <person name="Arun A."/>
            <person name="Aury J.M."/>
            <person name="Barbosa-Neto J.F."/>
            <person name="Bothwell J.H."/>
            <person name="Bouget F.Y."/>
            <person name="Brillet L."/>
            <person name="Cabello-Hurtado F."/>
            <person name="Capella-Gutierrez S."/>
            <person name="Charrier B."/>
            <person name="Cladiere L."/>
            <person name="Cock J.M."/>
            <person name="Coelho S.M."/>
            <person name="Colleoni C."/>
            <person name="Czjzek M."/>
            <person name="Da Silva C."/>
            <person name="Delage L."/>
            <person name="Denoeud F."/>
            <person name="Deschamps P."/>
            <person name="Dittami S.M."/>
            <person name="Gabaldon T."/>
            <person name="Gachon C.M."/>
            <person name="Groisillier A."/>
            <person name="Herve C."/>
            <person name="Jabbari K."/>
            <person name="Katinka M."/>
            <person name="Kloareg B."/>
            <person name="Kowalczyk N."/>
            <person name="Labadie K."/>
            <person name="Leblanc C."/>
            <person name="Lopez P.J."/>
            <person name="McLachlan D.H."/>
            <person name="Meslet-Cladiere L."/>
            <person name="Moustafa A."/>
            <person name="Nehr Z."/>
            <person name="Nyvall Collen P."/>
            <person name="Panaud O."/>
            <person name="Partensky F."/>
            <person name="Poulain J."/>
            <person name="Rensing S.A."/>
            <person name="Rousvoal S."/>
            <person name="Samson G."/>
            <person name="Symeonidi A."/>
            <person name="Weissenbach J."/>
            <person name="Zambounis A."/>
            <person name="Wincker P."/>
            <person name="Boyen C."/>
        </authorList>
    </citation>
    <scope>NUCLEOTIDE SEQUENCE [LARGE SCALE GENOMIC DNA]</scope>
    <source>
        <strain evidence="2">cv. Stackhouse</strain>
    </source>
</reference>
<dbReference type="Gramene" id="CDF35595">
    <property type="protein sequence ID" value="CDF35595"/>
    <property type="gene ID" value="CHC_T00004117001"/>
</dbReference>
<protein>
    <submittedName>
        <fullName evidence="1">Uncharacterized protein</fullName>
    </submittedName>
</protein>
<evidence type="ECO:0000313" key="2">
    <source>
        <dbReference type="Proteomes" id="UP000012073"/>
    </source>
</evidence>
<sequence length="138" mass="15201">MRFSTRLLASLRTIISRPSTRSTANALIRRPAFPVATASTVLTGLLVAAEAREKLNREPYQHSVFRYEGQGDSRFSIKSLREFPLAASDAVRGGYEGVRDSLKDRVDTEGGATVLKIITANVGVYLLWKAVPTAFMVR</sequence>
<dbReference type="AlphaFoldDB" id="R7QDU8"/>
<name>R7QDU8_CHOCR</name>
<dbReference type="RefSeq" id="XP_005715414.1">
    <property type="nucleotide sequence ID" value="XM_005715357.1"/>
</dbReference>
<accession>R7QDU8</accession>
<dbReference type="KEGG" id="ccp:CHC_T00004117001"/>
<dbReference type="Proteomes" id="UP000012073">
    <property type="component" value="Unassembled WGS sequence"/>
</dbReference>
<proteinExistence type="predicted"/>